<name>A0ABV2AKP6_9EUKA</name>
<comment type="caution">
    <text evidence="1">The sequence shown here is derived from an EMBL/GenBank/DDBJ whole genome shotgun (WGS) entry which is preliminary data.</text>
</comment>
<keyword evidence="2" id="KW-1185">Reference proteome</keyword>
<evidence type="ECO:0000313" key="1">
    <source>
        <dbReference type="EMBL" id="MES1920237.1"/>
    </source>
</evidence>
<proteinExistence type="predicted"/>
<accession>A0ABV2AKP6</accession>
<protein>
    <submittedName>
        <fullName evidence="1">Uncharacterized protein</fullName>
    </submittedName>
</protein>
<gene>
    <name evidence="1" type="ORF">MHBO_001928</name>
</gene>
<sequence>MLLIDRLNEISNKDLKSSEDGMSEDSFRKETKNLENKIKFLREQTDLILNLKNQFSQKYTTTDQNIILKKFKDVYLRGRSSHNTQFDKIQQIKNSRESDYDRYKKNVLEILQKEFSAVYKTFFETVDTTNQFFTETLSFQSIYCNFLNLSGRGKIN</sequence>
<dbReference type="Proteomes" id="UP001439008">
    <property type="component" value="Unassembled WGS sequence"/>
</dbReference>
<organism evidence="1 2">
    <name type="scientific">Bonamia ostreae</name>
    <dbReference type="NCBI Taxonomy" id="126728"/>
    <lineage>
        <taxon>Eukaryota</taxon>
        <taxon>Sar</taxon>
        <taxon>Rhizaria</taxon>
        <taxon>Endomyxa</taxon>
        <taxon>Ascetosporea</taxon>
        <taxon>Haplosporida</taxon>
        <taxon>Bonamia</taxon>
    </lineage>
</organism>
<reference evidence="1 2" key="1">
    <citation type="journal article" date="2024" name="BMC Biol.">
        <title>Comparative genomics of Ascetosporea gives new insight into the evolutionary basis for animal parasitism in Rhizaria.</title>
        <authorList>
            <person name="Hiltunen Thoren M."/>
            <person name="Onut-Brannstrom I."/>
            <person name="Alfjorden A."/>
            <person name="Peckova H."/>
            <person name="Swords F."/>
            <person name="Hooper C."/>
            <person name="Holzer A.S."/>
            <person name="Bass D."/>
            <person name="Burki F."/>
        </authorList>
    </citation>
    <scope>NUCLEOTIDE SEQUENCE [LARGE SCALE GENOMIC DNA]</scope>
    <source>
        <strain evidence="1">20-A016</strain>
    </source>
</reference>
<evidence type="ECO:0000313" key="2">
    <source>
        <dbReference type="Proteomes" id="UP001439008"/>
    </source>
</evidence>
<dbReference type="EMBL" id="JBDODL010000564">
    <property type="protein sequence ID" value="MES1920237.1"/>
    <property type="molecule type" value="Genomic_DNA"/>
</dbReference>